<proteinExistence type="predicted"/>
<feature type="compositionally biased region" description="Basic residues" evidence="1">
    <location>
        <begin position="27"/>
        <end position="36"/>
    </location>
</feature>
<feature type="compositionally biased region" description="Basic residues" evidence="1">
    <location>
        <begin position="53"/>
        <end position="62"/>
    </location>
</feature>
<evidence type="ECO:0000313" key="3">
    <source>
        <dbReference type="Proteomes" id="UP000265520"/>
    </source>
</evidence>
<sequence>MKCMHNTSNVKLAELRANERAAENQIHRRGSIHGKTKSNVDPTPNGRSESAVKKKMSRRFAS</sequence>
<name>A0A392T8M2_9FABA</name>
<organism evidence="2 3">
    <name type="scientific">Trifolium medium</name>
    <dbReference type="NCBI Taxonomy" id="97028"/>
    <lineage>
        <taxon>Eukaryota</taxon>
        <taxon>Viridiplantae</taxon>
        <taxon>Streptophyta</taxon>
        <taxon>Embryophyta</taxon>
        <taxon>Tracheophyta</taxon>
        <taxon>Spermatophyta</taxon>
        <taxon>Magnoliopsida</taxon>
        <taxon>eudicotyledons</taxon>
        <taxon>Gunneridae</taxon>
        <taxon>Pentapetalae</taxon>
        <taxon>rosids</taxon>
        <taxon>fabids</taxon>
        <taxon>Fabales</taxon>
        <taxon>Fabaceae</taxon>
        <taxon>Papilionoideae</taxon>
        <taxon>50 kb inversion clade</taxon>
        <taxon>NPAAA clade</taxon>
        <taxon>Hologalegina</taxon>
        <taxon>IRL clade</taxon>
        <taxon>Trifolieae</taxon>
        <taxon>Trifolium</taxon>
    </lineage>
</organism>
<keyword evidence="3" id="KW-1185">Reference proteome</keyword>
<protein>
    <submittedName>
        <fullName evidence="2">Uncharacterized protein</fullName>
    </submittedName>
</protein>
<dbReference type="Proteomes" id="UP000265520">
    <property type="component" value="Unassembled WGS sequence"/>
</dbReference>
<accession>A0A392T8M2</accession>
<feature type="compositionally biased region" description="Polar residues" evidence="1">
    <location>
        <begin position="37"/>
        <end position="48"/>
    </location>
</feature>
<feature type="region of interest" description="Disordered" evidence="1">
    <location>
        <begin position="21"/>
        <end position="62"/>
    </location>
</feature>
<feature type="non-terminal residue" evidence="2">
    <location>
        <position position="62"/>
    </location>
</feature>
<dbReference type="AlphaFoldDB" id="A0A392T8M2"/>
<reference evidence="2 3" key="1">
    <citation type="journal article" date="2018" name="Front. Plant Sci.">
        <title>Red Clover (Trifolium pratense) and Zigzag Clover (T. medium) - A Picture of Genomic Similarities and Differences.</title>
        <authorList>
            <person name="Dluhosova J."/>
            <person name="Istvanek J."/>
            <person name="Nedelnik J."/>
            <person name="Repkova J."/>
        </authorList>
    </citation>
    <scope>NUCLEOTIDE SEQUENCE [LARGE SCALE GENOMIC DNA]</scope>
    <source>
        <strain evidence="3">cv. 10/8</strain>
        <tissue evidence="2">Leaf</tissue>
    </source>
</reference>
<evidence type="ECO:0000256" key="1">
    <source>
        <dbReference type="SAM" id="MobiDB-lite"/>
    </source>
</evidence>
<comment type="caution">
    <text evidence="2">The sequence shown here is derived from an EMBL/GenBank/DDBJ whole genome shotgun (WGS) entry which is preliminary data.</text>
</comment>
<dbReference type="EMBL" id="LXQA010529452">
    <property type="protein sequence ID" value="MCI57473.1"/>
    <property type="molecule type" value="Genomic_DNA"/>
</dbReference>
<evidence type="ECO:0000313" key="2">
    <source>
        <dbReference type="EMBL" id="MCI57473.1"/>
    </source>
</evidence>